<dbReference type="Pfam" id="PF06477">
    <property type="entry name" value="DUF1091"/>
    <property type="match status" value="1"/>
</dbReference>
<reference evidence="1 2" key="1">
    <citation type="submission" date="2015-04" db="EMBL/GenBank/DDBJ databases">
        <authorList>
            <person name="Syromyatnikov M.Y."/>
            <person name="Popov V.N."/>
        </authorList>
    </citation>
    <scope>NUCLEOTIDE SEQUENCE [LARGE SCALE GENOMIC DNA]</scope>
</reference>
<name>A0A1J1I283_9DIPT</name>
<evidence type="ECO:0000313" key="1">
    <source>
        <dbReference type="EMBL" id="CRK94397.1"/>
    </source>
</evidence>
<dbReference type="AlphaFoldDB" id="A0A1J1I283"/>
<organism evidence="1 2">
    <name type="scientific">Clunio marinus</name>
    <dbReference type="NCBI Taxonomy" id="568069"/>
    <lineage>
        <taxon>Eukaryota</taxon>
        <taxon>Metazoa</taxon>
        <taxon>Ecdysozoa</taxon>
        <taxon>Arthropoda</taxon>
        <taxon>Hexapoda</taxon>
        <taxon>Insecta</taxon>
        <taxon>Pterygota</taxon>
        <taxon>Neoptera</taxon>
        <taxon>Endopterygota</taxon>
        <taxon>Diptera</taxon>
        <taxon>Nematocera</taxon>
        <taxon>Chironomoidea</taxon>
        <taxon>Chironomidae</taxon>
        <taxon>Clunio</taxon>
    </lineage>
</organism>
<accession>A0A1J1I283</accession>
<protein>
    <submittedName>
        <fullName evidence="1">CLUMA_CG007904, isoform A</fullName>
    </submittedName>
</protein>
<dbReference type="EMBL" id="CVRI01000038">
    <property type="protein sequence ID" value="CRK94397.1"/>
    <property type="molecule type" value="Genomic_DNA"/>
</dbReference>
<dbReference type="Proteomes" id="UP000183832">
    <property type="component" value="Unassembled WGS sequence"/>
</dbReference>
<sequence>MKHRTLTPYYNTVINNTIEFCGFLNETDKNALSKWLFASIFKTIGKRNLHPCPYSGPIRIVNMTVENEMSAQFLKGQYKILFTMFDEIDDNIITIIHETELK</sequence>
<keyword evidence="2" id="KW-1185">Reference proteome</keyword>
<evidence type="ECO:0000313" key="2">
    <source>
        <dbReference type="Proteomes" id="UP000183832"/>
    </source>
</evidence>
<proteinExistence type="predicted"/>
<dbReference type="InterPro" id="IPR010512">
    <property type="entry name" value="DUF1091"/>
</dbReference>
<gene>
    <name evidence="1" type="ORF">CLUMA_CG007904</name>
</gene>